<dbReference type="KEGG" id="vde:111255603"/>
<feature type="compositionally biased region" description="Basic and acidic residues" evidence="1">
    <location>
        <begin position="1240"/>
        <end position="1250"/>
    </location>
</feature>
<evidence type="ECO:0000256" key="1">
    <source>
        <dbReference type="SAM" id="MobiDB-lite"/>
    </source>
</evidence>
<feature type="region of interest" description="Disordered" evidence="1">
    <location>
        <begin position="1233"/>
        <end position="1267"/>
    </location>
</feature>
<feature type="compositionally biased region" description="Low complexity" evidence="1">
    <location>
        <begin position="1181"/>
        <end position="1192"/>
    </location>
</feature>
<dbReference type="SUPFAM" id="SSF103190">
    <property type="entry name" value="Sensory domain-like"/>
    <property type="match status" value="1"/>
</dbReference>
<dbReference type="PROSITE" id="PS50234">
    <property type="entry name" value="VWFA"/>
    <property type="match status" value="1"/>
</dbReference>
<dbReference type="GO" id="GO:0005245">
    <property type="term" value="F:voltage-gated calcium channel activity"/>
    <property type="evidence" value="ECO:0007669"/>
    <property type="project" value="TreeGrafter"/>
</dbReference>
<dbReference type="PANTHER" id="PTHR10166">
    <property type="entry name" value="VOLTAGE-DEPENDENT CALCIUM CHANNEL SUBUNIT ALPHA-2/DELTA-RELATED"/>
    <property type="match status" value="1"/>
</dbReference>
<proteinExistence type="predicted"/>
<dbReference type="RefSeq" id="XP_022673463.1">
    <property type="nucleotide sequence ID" value="XM_022817728.1"/>
</dbReference>
<feature type="compositionally biased region" description="Basic residues" evidence="1">
    <location>
        <begin position="1320"/>
        <end position="1330"/>
    </location>
</feature>
<feature type="chain" id="PRO_5029463379" description="VWFA domain-containing protein" evidence="2">
    <location>
        <begin position="30"/>
        <end position="1365"/>
    </location>
</feature>
<dbReference type="Proteomes" id="UP000594260">
    <property type="component" value="Unplaced"/>
</dbReference>
<dbReference type="EnsemblMetazoa" id="XM_022817728">
    <property type="protein sequence ID" value="XP_022673463"/>
    <property type="gene ID" value="LOC111255603"/>
</dbReference>
<dbReference type="InParanoid" id="A0A7M7MFT1"/>
<dbReference type="Gene3D" id="3.40.50.410">
    <property type="entry name" value="von Willebrand factor, type A domain"/>
    <property type="match status" value="1"/>
</dbReference>
<accession>A0A7M7MFT1</accession>
<dbReference type="Gene3D" id="3.30.450.20">
    <property type="entry name" value="PAS domain"/>
    <property type="match status" value="4"/>
</dbReference>
<dbReference type="OrthoDB" id="2150145at2759"/>
<evidence type="ECO:0000259" key="3">
    <source>
        <dbReference type="PROSITE" id="PS50234"/>
    </source>
</evidence>
<dbReference type="PANTHER" id="PTHR10166:SF66">
    <property type="entry name" value="VWFA AND CACHE DOMAIN-CONTAINING PROTEIN CG16868"/>
    <property type="match status" value="1"/>
</dbReference>
<evidence type="ECO:0000313" key="4">
    <source>
        <dbReference type="EnsemblMetazoa" id="XP_022673463"/>
    </source>
</evidence>
<dbReference type="GO" id="GO:0005891">
    <property type="term" value="C:voltage-gated calcium channel complex"/>
    <property type="evidence" value="ECO:0007669"/>
    <property type="project" value="TreeGrafter"/>
</dbReference>
<dbReference type="Pfam" id="PF22673">
    <property type="entry name" value="MCP-like_PDC_1"/>
    <property type="match status" value="1"/>
</dbReference>
<evidence type="ECO:0000313" key="5">
    <source>
        <dbReference type="Proteomes" id="UP000594260"/>
    </source>
</evidence>
<protein>
    <recommendedName>
        <fullName evidence="3">VWFA domain-containing protein</fullName>
    </recommendedName>
</protein>
<feature type="compositionally biased region" description="Polar residues" evidence="1">
    <location>
        <begin position="1169"/>
        <end position="1178"/>
    </location>
</feature>
<feature type="domain" description="VWFA" evidence="3">
    <location>
        <begin position="218"/>
        <end position="417"/>
    </location>
</feature>
<evidence type="ECO:0000256" key="2">
    <source>
        <dbReference type="SAM" id="SignalP"/>
    </source>
</evidence>
<dbReference type="InterPro" id="IPR002035">
    <property type="entry name" value="VWF_A"/>
</dbReference>
<dbReference type="OMA" id="VENTPFI"/>
<dbReference type="InterPro" id="IPR036465">
    <property type="entry name" value="vWFA_dom_sf"/>
</dbReference>
<dbReference type="GeneID" id="111255603"/>
<name>A0A7M7MFT1_VARDE</name>
<keyword evidence="5" id="KW-1185">Reference proteome</keyword>
<organism evidence="4 5">
    <name type="scientific">Varroa destructor</name>
    <name type="common">Honeybee mite</name>
    <dbReference type="NCBI Taxonomy" id="109461"/>
    <lineage>
        <taxon>Eukaryota</taxon>
        <taxon>Metazoa</taxon>
        <taxon>Ecdysozoa</taxon>
        <taxon>Arthropoda</taxon>
        <taxon>Chelicerata</taxon>
        <taxon>Arachnida</taxon>
        <taxon>Acari</taxon>
        <taxon>Parasitiformes</taxon>
        <taxon>Mesostigmata</taxon>
        <taxon>Gamasina</taxon>
        <taxon>Dermanyssoidea</taxon>
        <taxon>Varroidae</taxon>
        <taxon>Varroa</taxon>
    </lineage>
</organism>
<dbReference type="FunCoup" id="A0A7M7MFT1">
    <property type="interactions" value="170"/>
</dbReference>
<feature type="region of interest" description="Disordered" evidence="1">
    <location>
        <begin position="1291"/>
        <end position="1341"/>
    </location>
</feature>
<dbReference type="InterPro" id="IPR051173">
    <property type="entry name" value="Ca_channel_alpha-2/delta"/>
</dbReference>
<feature type="signal peptide" evidence="2">
    <location>
        <begin position="1"/>
        <end position="29"/>
    </location>
</feature>
<keyword evidence="2" id="KW-0732">Signal</keyword>
<dbReference type="InterPro" id="IPR029151">
    <property type="entry name" value="Sensor-like_sf"/>
</dbReference>
<dbReference type="SUPFAM" id="SSF53300">
    <property type="entry name" value="vWA-like"/>
    <property type="match status" value="1"/>
</dbReference>
<reference evidence="4" key="1">
    <citation type="submission" date="2021-01" db="UniProtKB">
        <authorList>
            <consortium name="EnsemblMetazoa"/>
        </authorList>
    </citation>
    <scope>IDENTIFICATION</scope>
</reference>
<sequence>MAFCYLRGFGSGAAVALCAWIVLFSATSAQDLNSNADRAKLLSQHLKRMPHMNLKFDDIQANLERLSFTPLRFSRDDIVSRVHGALKKKHRELAKALQDGSQGIRDVMLHTPRRTDVRPKFCCGLNIEDVGITFDPLFNSEVVTNASCTPSRESESFYDLTQIFERISSSVPAARWQFFISQRTHLEFPAVTGASSFCGDVTRHRAAYTRGVRPRSKQVVMIFDHGGHMAESQFEVGKAVTRFFIQNLSPQDRLAVIAVADKATVAPDCQTLVYAHDEAIRGMLDFVDNIKQKGNLTNHKEALSQAFDLLRNTPSSEDSYSDVLVALISMGKFSHLHDKKEILDLISLRRRELKRHRVVINTYMLGDSRRSIVFAKDFLEAIAATPIDIQGSRRGASFVVNSTDNLTATAGRFVEAFPPPDIFPPMNYSSPWFDPISRQLLVTVALPVKLMGMNRAVPDGVLGFDLPLHYLVEDLQMPEQSPEHYAFLLNAETGHIMSHPMFVSGKAVAVEGTSPLVSSLEPELPPLKLFRYSRFDLSNEENSVQYTWKNVEGTPFTVFVANRTTNRPVLALESPISLKEISGRSLVYHRLDLISQVSKCTHSNQLASTQALGVFLSEVAFANPFAHQMTDETKESVRSLSHYLFDQTNMMTNPGIVKSHIREEVRLLAYLTKDWNINTSLDIAIRRYIASAKGVMMMWPATIIPQRFDPTMREWYAQAAELTDRTVLTGPYLDAAGYGQVVTLSRALVRDNSVIAVVAMDLNVGYLSKLMGDLFPECDVRSIGFGDITCFLMDHKGYVVSHPSLIDATFPQPPKTPKESLHIAHKEHVVANEILSLKDFSKKSACISPSDRTVQRTYELRMSLANALINVVQNELSCHKYYVSAIARSNLFIGLINKTCHSGQAFTPCGVNDRGCLNCRRMAQDDPECPCQCAWSRTMSGAGQCSAFAGDISASSTPDRSLDLCAPSLRSQEVFVPAFFSVAGSPTVLQKCFAETCPLKASASECYEASACAWCVSNLAHVALDQPYCAAQPHCYRGVVNGASPYDMISIEETSTGYGSNLGFGPVLVIVAFVIVGAVVVKFTICSGNAATYTSGREQQVPLFIPSEQEAEQLCGSAGVQSQQSQPGVQTSLLLNSFNGNDVTVLSSPYRYANNNYRQRPSGADSDLGYSSTITPSSEMAPASTARRAASPESGRASSPSICSSARFALQKKKTKGGAGSIIITTTAQIHSSDEASDFEGVKERHEGERLTNAVGNGSSTKAKEPSKDLTDITVIKEIARDVTELVKMTPDNGDCESGNIDVGLTKQPDQLGESDEHAKRPRQAQRQKQRRDSFTARIKTPDVLSNTGELIEILERAPVAEEIC</sequence>
<feature type="region of interest" description="Disordered" evidence="1">
    <location>
        <begin position="1156"/>
        <end position="1201"/>
    </location>
</feature>